<dbReference type="PANTHER" id="PTHR48083">
    <property type="entry name" value="MEDIUM-CHAIN SPECIFIC ACYL-COA DEHYDROGENASE, MITOCHONDRIAL-RELATED"/>
    <property type="match status" value="1"/>
</dbReference>
<evidence type="ECO:0000313" key="19">
    <source>
        <dbReference type="EMBL" id="MEA5445869.1"/>
    </source>
</evidence>
<comment type="similarity">
    <text evidence="3">Belongs to the acyl-CoA dehydrogenase family.</text>
</comment>
<evidence type="ECO:0000256" key="7">
    <source>
        <dbReference type="ARBA" id="ARBA00022630"/>
    </source>
</evidence>
<evidence type="ECO:0000256" key="4">
    <source>
        <dbReference type="ARBA" id="ARBA00012033"/>
    </source>
</evidence>
<evidence type="ECO:0000259" key="18">
    <source>
        <dbReference type="Pfam" id="PF09317"/>
    </source>
</evidence>
<evidence type="ECO:0000259" key="16">
    <source>
        <dbReference type="Pfam" id="PF02770"/>
    </source>
</evidence>
<dbReference type="InterPro" id="IPR037069">
    <property type="entry name" value="AcylCoA_DH/ox_N_sf"/>
</dbReference>
<dbReference type="SUPFAM" id="SSF47203">
    <property type="entry name" value="Acyl-CoA dehydrogenase C-terminal domain-like"/>
    <property type="match status" value="1"/>
</dbReference>
<feature type="domain" description="Acyl-CoA dehydrogenase/oxidase C-terminal" evidence="15">
    <location>
        <begin position="368"/>
        <end position="515"/>
    </location>
</feature>
<dbReference type="SUPFAM" id="SSF56645">
    <property type="entry name" value="Acyl-CoA dehydrogenase NM domain-like"/>
    <property type="match status" value="1"/>
</dbReference>
<keyword evidence="9" id="KW-0276">Fatty acid metabolism</keyword>
<dbReference type="EMBL" id="JAYGII010000016">
    <property type="protein sequence ID" value="MEA5445869.1"/>
    <property type="molecule type" value="Genomic_DNA"/>
</dbReference>
<evidence type="ECO:0000256" key="5">
    <source>
        <dbReference type="ARBA" id="ARBA00012040"/>
    </source>
</evidence>
<keyword evidence="7" id="KW-0285">Flavoprotein</keyword>
<dbReference type="InterPro" id="IPR050741">
    <property type="entry name" value="Acyl-CoA_dehydrogenase"/>
</dbReference>
<evidence type="ECO:0000259" key="15">
    <source>
        <dbReference type="Pfam" id="PF00441"/>
    </source>
</evidence>
<evidence type="ECO:0000256" key="6">
    <source>
        <dbReference type="ARBA" id="ARBA00020144"/>
    </source>
</evidence>
<comment type="cofactor">
    <cofactor evidence="1">
        <name>FAD</name>
        <dbReference type="ChEBI" id="CHEBI:57692"/>
    </cofactor>
</comment>
<dbReference type="Proteomes" id="UP001302316">
    <property type="component" value="Unassembled WGS sequence"/>
</dbReference>
<comment type="caution">
    <text evidence="19">The sequence shown here is derived from an EMBL/GenBank/DDBJ whole genome shotgun (WGS) entry which is preliminary data.</text>
</comment>
<dbReference type="GO" id="GO:0004466">
    <property type="term" value="F:long-chain fatty acyl-CoA dehydrogenase activity"/>
    <property type="evidence" value="ECO:0007669"/>
    <property type="project" value="UniProtKB-EC"/>
</dbReference>
<dbReference type="Pfam" id="PF09317">
    <property type="entry name" value="ACDH_C"/>
    <property type="match status" value="1"/>
</dbReference>
<keyword evidence="14" id="KW-0472">Membrane</keyword>
<evidence type="ECO:0000256" key="13">
    <source>
        <dbReference type="ARBA" id="ARBA00049247"/>
    </source>
</evidence>
<evidence type="ECO:0000256" key="9">
    <source>
        <dbReference type="ARBA" id="ARBA00022832"/>
    </source>
</evidence>
<dbReference type="FunFam" id="1.20.140.10:FF:000009">
    <property type="entry name" value="Acyl-CoA dehydrogenase"/>
    <property type="match status" value="1"/>
</dbReference>
<dbReference type="RefSeq" id="WP_346051723.1">
    <property type="nucleotide sequence ID" value="NZ_JAYGII010000016.1"/>
</dbReference>
<dbReference type="GO" id="GO:0033539">
    <property type="term" value="P:fatty acid beta-oxidation using acyl-CoA dehydrogenase"/>
    <property type="evidence" value="ECO:0007669"/>
    <property type="project" value="InterPro"/>
</dbReference>
<comment type="catalytic activity">
    <reaction evidence="12">
        <text>a medium-chain 2,3-saturated fatty acyl-CoA + oxidized [electron-transfer flavoprotein] + H(+) = a medium-chain (2E)-enoyl-CoA + reduced [electron-transfer flavoprotein]</text>
        <dbReference type="Rhea" id="RHEA:14477"/>
        <dbReference type="Rhea" id="RHEA-COMP:10685"/>
        <dbReference type="Rhea" id="RHEA-COMP:10686"/>
        <dbReference type="ChEBI" id="CHEBI:15378"/>
        <dbReference type="ChEBI" id="CHEBI:57692"/>
        <dbReference type="ChEBI" id="CHEBI:58307"/>
        <dbReference type="ChEBI" id="CHEBI:83723"/>
        <dbReference type="ChEBI" id="CHEBI:83726"/>
        <dbReference type="EC" id="1.3.8.7"/>
    </reaction>
</comment>
<accession>A0AAP6JIL8</accession>
<dbReference type="Pfam" id="PF02771">
    <property type="entry name" value="Acyl-CoA_dh_N"/>
    <property type="match status" value="1"/>
</dbReference>
<dbReference type="EC" id="1.3.8.7" evidence="4"/>
<feature type="domain" description="Acyl-CoA dehydrogenase/oxidase N-terminal" evidence="17">
    <location>
        <begin position="146"/>
        <end position="241"/>
    </location>
</feature>
<dbReference type="Gene3D" id="1.10.540.10">
    <property type="entry name" value="Acyl-CoA dehydrogenase/oxidase, N-terminal domain"/>
    <property type="match status" value="1"/>
</dbReference>
<dbReference type="Gene3D" id="1.20.140.10">
    <property type="entry name" value="Butyryl-CoA Dehydrogenase, subunit A, domain 3"/>
    <property type="match status" value="1"/>
</dbReference>
<dbReference type="InterPro" id="IPR006091">
    <property type="entry name" value="Acyl-CoA_Oxase/DH_mid-dom"/>
</dbReference>
<dbReference type="Pfam" id="PF00441">
    <property type="entry name" value="Acyl-CoA_dh_1"/>
    <property type="match status" value="1"/>
</dbReference>
<organism evidence="19 20">
    <name type="scientific">Natronospira elongata</name>
    <dbReference type="NCBI Taxonomy" id="3110268"/>
    <lineage>
        <taxon>Bacteria</taxon>
        <taxon>Pseudomonadati</taxon>
        <taxon>Pseudomonadota</taxon>
        <taxon>Gammaproteobacteria</taxon>
        <taxon>Natronospirales</taxon>
        <taxon>Natronospiraceae</taxon>
        <taxon>Natronospira</taxon>
    </lineage>
</organism>
<dbReference type="FunFam" id="1.10.540.10:FF:000004">
    <property type="entry name" value="Acyl-CoA dehydrogenase"/>
    <property type="match status" value="1"/>
</dbReference>
<dbReference type="GO" id="GO:0050660">
    <property type="term" value="F:flavin adenine dinucleotide binding"/>
    <property type="evidence" value="ECO:0007669"/>
    <property type="project" value="InterPro"/>
</dbReference>
<dbReference type="InterPro" id="IPR013786">
    <property type="entry name" value="AcylCoA_DH/ox_N"/>
</dbReference>
<dbReference type="Gene3D" id="2.40.110.10">
    <property type="entry name" value="Butyryl-CoA Dehydrogenase, subunit A, domain 2"/>
    <property type="match status" value="1"/>
</dbReference>
<name>A0AAP6JIL8_9GAMM</name>
<keyword evidence="8" id="KW-0274">FAD</keyword>
<evidence type="ECO:0000259" key="17">
    <source>
        <dbReference type="Pfam" id="PF02771"/>
    </source>
</evidence>
<dbReference type="EC" id="1.3.8.8" evidence="5"/>
<feature type="domain" description="Acyl-CoA dehydrogenase C-terminal bacterial-type" evidence="18">
    <location>
        <begin position="522"/>
        <end position="803"/>
    </location>
</feature>
<evidence type="ECO:0000256" key="3">
    <source>
        <dbReference type="ARBA" id="ARBA00009347"/>
    </source>
</evidence>
<gene>
    <name evidence="19" type="ORF">VCB98_08565</name>
</gene>
<keyword evidence="20" id="KW-1185">Reference proteome</keyword>
<evidence type="ECO:0000256" key="12">
    <source>
        <dbReference type="ARBA" id="ARBA00047882"/>
    </source>
</evidence>
<protein>
    <recommendedName>
        <fullName evidence="6">Acyl-coenzyme A dehydrogenase</fullName>
        <ecNumber evidence="4">1.3.8.7</ecNumber>
        <ecNumber evidence="5">1.3.8.8</ecNumber>
    </recommendedName>
</protein>
<keyword evidence="11" id="KW-0443">Lipid metabolism</keyword>
<proteinExistence type="inferred from homology"/>
<dbReference type="NCBIfam" id="NF009586">
    <property type="entry name" value="PRK13026.1"/>
    <property type="match status" value="1"/>
</dbReference>
<comment type="pathway">
    <text evidence="2">Lipid metabolism; fatty acid beta-oxidation.</text>
</comment>
<dbReference type="InterPro" id="IPR015396">
    <property type="entry name" value="FadE_C"/>
</dbReference>
<dbReference type="GO" id="GO:0005737">
    <property type="term" value="C:cytoplasm"/>
    <property type="evidence" value="ECO:0007669"/>
    <property type="project" value="TreeGrafter"/>
</dbReference>
<dbReference type="InterPro" id="IPR036250">
    <property type="entry name" value="AcylCo_DH-like_C"/>
</dbReference>
<keyword evidence="14" id="KW-0812">Transmembrane</keyword>
<keyword evidence="10" id="KW-0560">Oxidoreductase</keyword>
<evidence type="ECO:0000256" key="2">
    <source>
        <dbReference type="ARBA" id="ARBA00005005"/>
    </source>
</evidence>
<dbReference type="AlphaFoldDB" id="A0AAP6JIL8"/>
<feature type="domain" description="Acyl-CoA oxidase/dehydrogenase middle" evidence="16">
    <location>
        <begin position="245"/>
        <end position="335"/>
    </location>
</feature>
<dbReference type="Pfam" id="PF02770">
    <property type="entry name" value="Acyl-CoA_dh_M"/>
    <property type="match status" value="1"/>
</dbReference>
<evidence type="ECO:0000313" key="20">
    <source>
        <dbReference type="Proteomes" id="UP001302316"/>
    </source>
</evidence>
<evidence type="ECO:0000256" key="1">
    <source>
        <dbReference type="ARBA" id="ARBA00001974"/>
    </source>
</evidence>
<reference evidence="19 20" key="1">
    <citation type="submission" date="2023-12" db="EMBL/GenBank/DDBJ databases">
        <title>Whole-genome sequencing of halo(alkali)philic microorganisms from hypersaline lakes.</title>
        <authorList>
            <person name="Sorokin D.Y."/>
            <person name="Merkel A.Y."/>
            <person name="Messina E."/>
            <person name="Yakimov M."/>
        </authorList>
    </citation>
    <scope>NUCLEOTIDE SEQUENCE [LARGE SCALE GENOMIC DNA]</scope>
    <source>
        <strain evidence="19 20">AB-CW1</strain>
    </source>
</reference>
<evidence type="ECO:0000256" key="11">
    <source>
        <dbReference type="ARBA" id="ARBA00023098"/>
    </source>
</evidence>
<dbReference type="PANTHER" id="PTHR48083:SF33">
    <property type="entry name" value="ACYL-COENZYME A DEHYDROGENASE"/>
    <property type="match status" value="1"/>
</dbReference>
<evidence type="ECO:0000256" key="10">
    <source>
        <dbReference type="ARBA" id="ARBA00023002"/>
    </source>
</evidence>
<sequence>MLTLITVLVLLLFVALMLYRGASLGATTLGIGIVLAASTGVRLLDTEPGVGSGIVWGIFFLLALVLNVRPLRRGLISKPALKAFRKVMPEMSDTEREALEAGTVWWEGELFSGRPDWDKLVGAPAGKLSEEEQAFLDGPVNELCAMLDEWRITHEWADLPHEAWDFIKRNGFFAMIIPKAYGGLEFSALAQSEVLSRVAGHSPTAASIIAVPNSLGPGELLEKYGTQEQKDHYLPRLAKGDEIPCFGLTGPRNGSDAASLTDSGIVCKGQWQGEEIVGIRLNWQKRYITLAPVATVLGLAFRLYDPEHLLGETEDHGITAALIPTDLPGVSTGRRHFPLNIPFQNGPTEGEDVFIPLDYIIGGPKMAGQGWRMLMECLSAGRAISLPSNTTGAALAGIASTGAYARVRRQFGMPIGRFEGIEEVLARMGGLGWTMDAARRVTAAAIDQGEEPPVAGAILKYHVTEMARIVGNDAMDVQAGKGICMGPRNTLARGYQSIPIAITVEGANILTRNMIIFGQGAIRCHPWVLPQIHATREQDQAKAVRDYDQALFGHLGFTMGNAVRALWLGITRGRGTAAPEGPTRRYYQHLSRFSAAFGLMADFSMLTLGGSLKKRERISARLGDMLSYMYLASMVLKRYEDLGRPKEDLPFVEWACRDLIYKLQEQLHGLLRNFPGKLTPRLLRALVFPRGRSFSSPSDALGHAIAKRLISDHPSRDRLTEIVYRSDKNSAIAVLERALGMAERFEPLDRRVREAVREGRITHATTADQYRQAGELDILDQEELEFMLRYDEMVSEIIAVDDFEGEELAVNPLPGIPAHGTGRDG</sequence>
<feature type="transmembrane region" description="Helical" evidence="14">
    <location>
        <begin position="52"/>
        <end position="68"/>
    </location>
</feature>
<evidence type="ECO:0000256" key="14">
    <source>
        <dbReference type="SAM" id="Phobius"/>
    </source>
</evidence>
<dbReference type="FunFam" id="2.40.110.10:FF:000010">
    <property type="entry name" value="Acyl-CoA dehydrogenase"/>
    <property type="match status" value="1"/>
</dbReference>
<comment type="catalytic activity">
    <reaction evidence="13">
        <text>a long-chain 2,3-saturated fatty acyl-CoA + oxidized [electron-transfer flavoprotein] + H(+) = a long-chain (2E)-enoyl-CoA + reduced [electron-transfer flavoprotein]</text>
        <dbReference type="Rhea" id="RHEA:17721"/>
        <dbReference type="Rhea" id="RHEA-COMP:10685"/>
        <dbReference type="Rhea" id="RHEA-COMP:10686"/>
        <dbReference type="ChEBI" id="CHEBI:15378"/>
        <dbReference type="ChEBI" id="CHEBI:57692"/>
        <dbReference type="ChEBI" id="CHEBI:58307"/>
        <dbReference type="ChEBI" id="CHEBI:83721"/>
        <dbReference type="ChEBI" id="CHEBI:83727"/>
        <dbReference type="EC" id="1.3.8.8"/>
    </reaction>
</comment>
<evidence type="ECO:0000256" key="8">
    <source>
        <dbReference type="ARBA" id="ARBA00022827"/>
    </source>
</evidence>
<dbReference type="GO" id="GO:0070991">
    <property type="term" value="F:medium-chain fatty acyl-CoA dehydrogenase activity"/>
    <property type="evidence" value="ECO:0007669"/>
    <property type="project" value="UniProtKB-EC"/>
</dbReference>
<dbReference type="NCBIfam" id="NF007000">
    <property type="entry name" value="PRK09463.1"/>
    <property type="match status" value="1"/>
</dbReference>
<dbReference type="InterPro" id="IPR009075">
    <property type="entry name" value="AcylCo_DH/oxidase_C"/>
</dbReference>
<dbReference type="InterPro" id="IPR009100">
    <property type="entry name" value="AcylCoA_DH/oxidase_NM_dom_sf"/>
</dbReference>
<keyword evidence="14" id="KW-1133">Transmembrane helix</keyword>
<dbReference type="InterPro" id="IPR046373">
    <property type="entry name" value="Acyl-CoA_Oxase/DH_mid-dom_sf"/>
</dbReference>